<evidence type="ECO:0000313" key="3">
    <source>
        <dbReference type="Proteomes" id="UP000257139"/>
    </source>
</evidence>
<dbReference type="Proteomes" id="UP000257139">
    <property type="component" value="Chromosome CBM2594_a"/>
</dbReference>
<comment type="caution">
    <text evidence="2">The sequence shown here is derived from an EMBL/GenBank/DDBJ whole genome shotgun (WGS) entry which is preliminary data.</text>
</comment>
<name>A0A7Z7NKR2_9BURK</name>
<dbReference type="AlphaFoldDB" id="A0A7Z7NKR2"/>
<sequence>MVRAGHRRRLSRRHAAGRAARRHAPVGRTAGAGLVRGGVRPGAAGRHPRDAGRDVFQRRALRPLPAHQLRHPAFRADRARARHARRDRAAAGGLTAAVAGPRPSRRFATTLPFCRRLAYPSALACRRLPGWSPAAPIASVAHGRRAPSQQEQGEWP</sequence>
<gene>
    <name evidence="2" type="ORF">CBM2594_A40682</name>
</gene>
<dbReference type="EMBL" id="OGUU01000008">
    <property type="protein sequence ID" value="SPC09359.1"/>
    <property type="molecule type" value="Genomic_DNA"/>
</dbReference>
<evidence type="ECO:0000313" key="2">
    <source>
        <dbReference type="EMBL" id="SPC09359.1"/>
    </source>
</evidence>
<feature type="region of interest" description="Disordered" evidence="1">
    <location>
        <begin position="1"/>
        <end position="51"/>
    </location>
</feature>
<evidence type="ECO:0000256" key="1">
    <source>
        <dbReference type="SAM" id="MobiDB-lite"/>
    </source>
</evidence>
<organism evidence="2 3">
    <name type="scientific">Cupriavidus taiwanensis</name>
    <dbReference type="NCBI Taxonomy" id="164546"/>
    <lineage>
        <taxon>Bacteria</taxon>
        <taxon>Pseudomonadati</taxon>
        <taxon>Pseudomonadota</taxon>
        <taxon>Betaproteobacteria</taxon>
        <taxon>Burkholderiales</taxon>
        <taxon>Burkholderiaceae</taxon>
        <taxon>Cupriavidus</taxon>
    </lineage>
</organism>
<proteinExistence type="predicted"/>
<accession>A0A7Z7NKR2</accession>
<protein>
    <submittedName>
        <fullName evidence="2">Uncharacterized protein</fullName>
    </submittedName>
</protein>
<feature type="compositionally biased region" description="Basic residues" evidence="1">
    <location>
        <begin position="1"/>
        <end position="25"/>
    </location>
</feature>
<reference evidence="2 3" key="1">
    <citation type="submission" date="2018-01" db="EMBL/GenBank/DDBJ databases">
        <authorList>
            <person name="Clerissi C."/>
        </authorList>
    </citation>
    <scope>NUCLEOTIDE SEQUENCE [LARGE SCALE GENOMIC DNA]</scope>
    <source>
        <strain evidence="2">Cupriavidus taiwanensis STM 6021</strain>
    </source>
</reference>